<accession>A0A846TKB9</accession>
<comment type="caution">
    <text evidence="1">The sequence shown here is derived from an EMBL/GenBank/DDBJ whole genome shotgun (WGS) entry which is preliminary data.</text>
</comment>
<sequence length="59" mass="7039">MKSNLSTEEEMKLKELKLQLMHALNPNERHTILKNIEQLLNKAKYRNRFISTLKDNESL</sequence>
<proteinExistence type="predicted"/>
<dbReference type="AlphaFoldDB" id="A0A846TKB9"/>
<gene>
    <name evidence="1" type="ORF">GWK17_10170</name>
</gene>
<name>A0A846TKB9_9BACI</name>
<dbReference type="RefSeq" id="WP_167832268.1">
    <property type="nucleotide sequence ID" value="NZ_JAAVUM010000006.1"/>
</dbReference>
<reference evidence="1 2" key="1">
    <citation type="submission" date="2020-03" db="EMBL/GenBank/DDBJ databases">
        <authorList>
            <person name="Sun Q."/>
        </authorList>
    </citation>
    <scope>NUCLEOTIDE SEQUENCE [LARGE SCALE GENOMIC DNA]</scope>
    <source>
        <strain evidence="1 2">KACC 21451</strain>
    </source>
</reference>
<dbReference type="EMBL" id="JAAVUM010000006">
    <property type="protein sequence ID" value="NKE05827.1"/>
    <property type="molecule type" value="Genomic_DNA"/>
</dbReference>
<evidence type="ECO:0000313" key="2">
    <source>
        <dbReference type="Proteomes" id="UP000587942"/>
    </source>
</evidence>
<dbReference type="Proteomes" id="UP000587942">
    <property type="component" value="Unassembled WGS sequence"/>
</dbReference>
<protein>
    <submittedName>
        <fullName evidence="1">Uncharacterized protein</fullName>
    </submittedName>
</protein>
<evidence type="ECO:0000313" key="1">
    <source>
        <dbReference type="EMBL" id="NKE05827.1"/>
    </source>
</evidence>
<organism evidence="1 2">
    <name type="scientific">Mesobacillus selenatarsenatis</name>
    <dbReference type="NCBI Taxonomy" id="388741"/>
    <lineage>
        <taxon>Bacteria</taxon>
        <taxon>Bacillati</taxon>
        <taxon>Bacillota</taxon>
        <taxon>Bacilli</taxon>
        <taxon>Bacillales</taxon>
        <taxon>Bacillaceae</taxon>
        <taxon>Mesobacillus</taxon>
    </lineage>
</organism>